<protein>
    <submittedName>
        <fullName evidence="1">Uncharacterized protein</fullName>
    </submittedName>
</protein>
<dbReference type="VEuPathDB" id="FungiDB:TEQG_02929"/>
<sequence length="171" mass="19467">MVIPRRLSEVNRVPLNWKPVKTPKRLNATTTENRGKYHITRHVADQSTTRAFTILGRRGVRECADRLRGRVTRRRQLFNSLLGAGRINTLLRDRNPFLFPEDSPPDELNPPAETSSLCRRLFLRKISKPLLHTPAPSSPSSSLSLPSATMAMPIGMVIMDRDTLRVQSLYR</sequence>
<keyword evidence="2" id="KW-1185">Reference proteome</keyword>
<organism evidence="1 2">
    <name type="scientific">Trichophyton equinum (strain ATCC MYA-4606 / CBS 127.97)</name>
    <name type="common">Horse ringworm fungus</name>
    <dbReference type="NCBI Taxonomy" id="559882"/>
    <lineage>
        <taxon>Eukaryota</taxon>
        <taxon>Fungi</taxon>
        <taxon>Dikarya</taxon>
        <taxon>Ascomycota</taxon>
        <taxon>Pezizomycotina</taxon>
        <taxon>Eurotiomycetes</taxon>
        <taxon>Eurotiomycetidae</taxon>
        <taxon>Onygenales</taxon>
        <taxon>Arthrodermataceae</taxon>
        <taxon>Trichophyton</taxon>
    </lineage>
</organism>
<gene>
    <name evidence="1" type="ORF">TEQG_02929</name>
</gene>
<evidence type="ECO:0000313" key="2">
    <source>
        <dbReference type="Proteomes" id="UP000009169"/>
    </source>
</evidence>
<dbReference type="Proteomes" id="UP000009169">
    <property type="component" value="Unassembled WGS sequence"/>
</dbReference>
<proteinExistence type="predicted"/>
<dbReference type="EMBL" id="DS995730">
    <property type="protein sequence ID" value="EGE03896.1"/>
    <property type="molecule type" value="Genomic_DNA"/>
</dbReference>
<reference evidence="2" key="1">
    <citation type="journal article" date="2012" name="MBio">
        <title>Comparative genome analysis of Trichophyton rubrum and related dermatophytes reveals candidate genes involved in infection.</title>
        <authorList>
            <person name="Martinez D.A."/>
            <person name="Oliver B.G."/>
            <person name="Graeser Y."/>
            <person name="Goldberg J.M."/>
            <person name="Li W."/>
            <person name="Martinez-Rossi N.M."/>
            <person name="Monod M."/>
            <person name="Shelest E."/>
            <person name="Barton R.C."/>
            <person name="Birch E."/>
            <person name="Brakhage A.A."/>
            <person name="Chen Z."/>
            <person name="Gurr S.J."/>
            <person name="Heiman D."/>
            <person name="Heitman J."/>
            <person name="Kosti I."/>
            <person name="Rossi A."/>
            <person name="Saif S."/>
            <person name="Samalova M."/>
            <person name="Saunders C.W."/>
            <person name="Shea T."/>
            <person name="Summerbell R.C."/>
            <person name="Xu J."/>
            <person name="Young S."/>
            <person name="Zeng Q."/>
            <person name="Birren B.W."/>
            <person name="Cuomo C.A."/>
            <person name="White T.C."/>
        </authorList>
    </citation>
    <scope>NUCLEOTIDE SEQUENCE [LARGE SCALE GENOMIC DNA]</scope>
    <source>
        <strain evidence="2">ATCC MYA-4606 / CBS 127.97</strain>
    </source>
</reference>
<name>F2PPS8_TRIEC</name>
<dbReference type="HOGENOM" id="CLU_1564005_0_0_1"/>
<dbReference type="AlphaFoldDB" id="F2PPS8"/>
<accession>F2PPS8</accession>
<evidence type="ECO:0000313" key="1">
    <source>
        <dbReference type="EMBL" id="EGE03896.1"/>
    </source>
</evidence>